<reference evidence="1 2" key="1">
    <citation type="submission" date="2021-01" db="EMBL/GenBank/DDBJ databases">
        <title>Whole genome shotgun sequence of Asanoa siamensis NBRC 107932.</title>
        <authorList>
            <person name="Komaki H."/>
            <person name="Tamura T."/>
        </authorList>
    </citation>
    <scope>NUCLEOTIDE SEQUENCE [LARGE SCALE GENOMIC DNA]</scope>
    <source>
        <strain evidence="1 2">NBRC 107932</strain>
    </source>
</reference>
<accession>A0ABQ4D2K7</accession>
<keyword evidence="2" id="KW-1185">Reference proteome</keyword>
<evidence type="ECO:0000313" key="2">
    <source>
        <dbReference type="Proteomes" id="UP000604117"/>
    </source>
</evidence>
<sequence>MPPRLTAVAERSVDIGDPIGVTYRGTDAVTLRDPDGRVVATRATPHRDGTLRFATDRLRRGRYTVNGNPVWLYPRDEPARVATTKATYRAGQPISVDFTNAPGMGLDWISIYRQGDGNDAYLVYAYTGSRIEGRLTIGPDGIGEWPLPPGRYVARLLPDDGLRSVAESKPFTVSQEPS</sequence>
<protein>
    <submittedName>
        <fullName evidence="1">Uncharacterized protein</fullName>
    </submittedName>
</protein>
<name>A0ABQ4D2K7_9ACTN</name>
<evidence type="ECO:0000313" key="1">
    <source>
        <dbReference type="EMBL" id="GIF77751.1"/>
    </source>
</evidence>
<dbReference type="Proteomes" id="UP000604117">
    <property type="component" value="Unassembled WGS sequence"/>
</dbReference>
<gene>
    <name evidence="1" type="ORF">Asi02nite_72690</name>
</gene>
<dbReference type="EMBL" id="BONE01000102">
    <property type="protein sequence ID" value="GIF77751.1"/>
    <property type="molecule type" value="Genomic_DNA"/>
</dbReference>
<comment type="caution">
    <text evidence="1">The sequence shown here is derived from an EMBL/GenBank/DDBJ whole genome shotgun (WGS) entry which is preliminary data.</text>
</comment>
<proteinExistence type="predicted"/>
<organism evidence="1 2">
    <name type="scientific">Asanoa siamensis</name>
    <dbReference type="NCBI Taxonomy" id="926357"/>
    <lineage>
        <taxon>Bacteria</taxon>
        <taxon>Bacillati</taxon>
        <taxon>Actinomycetota</taxon>
        <taxon>Actinomycetes</taxon>
        <taxon>Micromonosporales</taxon>
        <taxon>Micromonosporaceae</taxon>
        <taxon>Asanoa</taxon>
    </lineage>
</organism>